<gene>
    <name evidence="1" type="ORF">EZS27_009168</name>
</gene>
<dbReference type="AlphaFoldDB" id="A0A5J4SBH4"/>
<comment type="caution">
    <text evidence="1">The sequence shown here is derived from an EMBL/GenBank/DDBJ whole genome shotgun (WGS) entry which is preliminary data.</text>
</comment>
<protein>
    <submittedName>
        <fullName evidence="1">Uncharacterized protein</fullName>
    </submittedName>
</protein>
<accession>A0A5J4SBH4</accession>
<evidence type="ECO:0000313" key="1">
    <source>
        <dbReference type="EMBL" id="KAA6343102.1"/>
    </source>
</evidence>
<dbReference type="EMBL" id="SNRY01000287">
    <property type="protein sequence ID" value="KAA6343102.1"/>
    <property type="molecule type" value="Genomic_DNA"/>
</dbReference>
<reference evidence="1" key="1">
    <citation type="submission" date="2019-03" db="EMBL/GenBank/DDBJ databases">
        <title>Single cell metagenomics reveals metabolic interactions within the superorganism composed of flagellate Streblomastix strix and complex community of Bacteroidetes bacteria on its surface.</title>
        <authorList>
            <person name="Treitli S.C."/>
            <person name="Kolisko M."/>
            <person name="Husnik F."/>
            <person name="Keeling P."/>
            <person name="Hampl V."/>
        </authorList>
    </citation>
    <scope>NUCLEOTIDE SEQUENCE</scope>
    <source>
        <strain evidence="1">STM</strain>
    </source>
</reference>
<sequence>MDLKFNEFPNWEKYKGNSVLMYQSATRVILFKPLSVRENGFIDVDKDNCIVLTGSTPAGIYDNKYSVHSDCVSVIHKKQLHDYTGIECRDYAIRLYWDDSEYQANDGVAPANILESGKFCDLNWMKLLQPKYILPTNMDNL</sequence>
<organism evidence="1">
    <name type="scientific">termite gut metagenome</name>
    <dbReference type="NCBI Taxonomy" id="433724"/>
    <lineage>
        <taxon>unclassified sequences</taxon>
        <taxon>metagenomes</taxon>
        <taxon>organismal metagenomes</taxon>
    </lineage>
</organism>
<proteinExistence type="predicted"/>
<name>A0A5J4SBH4_9ZZZZ</name>